<dbReference type="Pfam" id="PF13455">
    <property type="entry name" value="MUG113"/>
    <property type="match status" value="1"/>
</dbReference>
<reference evidence="3" key="1">
    <citation type="submission" date="2015-10" db="EMBL/GenBank/DDBJ databases">
        <authorList>
            <person name="Regsiter A."/>
            <person name="william w."/>
        </authorList>
    </citation>
    <scope>NUCLEOTIDE SEQUENCE [LARGE SCALE GENOMIC DNA]</scope>
</reference>
<dbReference type="EMBL" id="CZDF01000174">
    <property type="protein sequence ID" value="CUR35529.1"/>
    <property type="molecule type" value="Genomic_DNA"/>
</dbReference>
<protein>
    <recommendedName>
        <fullName evidence="1">Bacteriophage T5 Orf172 DNA-binding domain-containing protein</fullName>
    </recommendedName>
</protein>
<dbReference type="AlphaFoldDB" id="A0A1J1LV80"/>
<dbReference type="Proteomes" id="UP000184315">
    <property type="component" value="Unassembled WGS sequence"/>
</dbReference>
<organism evidence="2 3">
    <name type="scientific">Planktothrix tepida PCC 9214</name>
    <dbReference type="NCBI Taxonomy" id="671072"/>
    <lineage>
        <taxon>Bacteria</taxon>
        <taxon>Bacillati</taxon>
        <taxon>Cyanobacteriota</taxon>
        <taxon>Cyanophyceae</taxon>
        <taxon>Oscillatoriophycideae</taxon>
        <taxon>Oscillatoriales</taxon>
        <taxon>Microcoleaceae</taxon>
        <taxon>Planktothrix</taxon>
    </lineage>
</organism>
<keyword evidence="3" id="KW-1185">Reference proteome</keyword>
<evidence type="ECO:0000313" key="3">
    <source>
        <dbReference type="Proteomes" id="UP000184315"/>
    </source>
</evidence>
<gene>
    <name evidence="2" type="ORF">PL9214670155</name>
</gene>
<evidence type="ECO:0000259" key="1">
    <source>
        <dbReference type="SMART" id="SM00974"/>
    </source>
</evidence>
<dbReference type="InterPro" id="IPR018306">
    <property type="entry name" value="Phage_T5_Orf172_DNA-bd"/>
</dbReference>
<evidence type="ECO:0000313" key="2">
    <source>
        <dbReference type="EMBL" id="CUR35529.1"/>
    </source>
</evidence>
<sequence>MNFKDKSLHSWYTTILREQEDTAYCDHLAVNMLIELCEIAFRTSSKQSKNQPHNSSIILTRLTTLAQVLNVSSSAIQRSLELLDQLQLISVSYPFQPEKLLAGEIQIKIQYEQIAKLSEASTLSSRRGYIYVVRSGVSNLYKIGRTTNLKKRLQTLQTSCAVSLNVVKTLFCSDAIALEKAAHTKFAHYRKTGEWFALNNEQLNQLLTWLDNWR</sequence>
<accession>A0A1J1LV80</accession>
<name>A0A1J1LV80_9CYAN</name>
<dbReference type="OrthoDB" id="483816at2"/>
<dbReference type="SMART" id="SM00974">
    <property type="entry name" value="T5orf172"/>
    <property type="match status" value="1"/>
</dbReference>
<proteinExistence type="predicted"/>
<feature type="domain" description="Bacteriophage T5 Orf172 DNA-binding" evidence="1">
    <location>
        <begin position="135"/>
        <end position="210"/>
    </location>
</feature>
<dbReference type="STRING" id="671072.PL9214670155"/>
<dbReference type="RefSeq" id="WP_072722488.1">
    <property type="nucleotide sequence ID" value="NZ_LN889815.1"/>
</dbReference>